<keyword evidence="2" id="KW-1185">Reference proteome</keyword>
<dbReference type="EnsemblMetazoa" id="PPA39592.1">
    <property type="protein sequence ID" value="PPA39592.1"/>
    <property type="gene ID" value="WBGene00277961"/>
</dbReference>
<gene>
    <name evidence="1" type="primary">WBGene00277961</name>
</gene>
<evidence type="ECO:0000313" key="2">
    <source>
        <dbReference type="Proteomes" id="UP000005239"/>
    </source>
</evidence>
<protein>
    <submittedName>
        <fullName evidence="1">Uncharacterized protein</fullName>
    </submittedName>
</protein>
<accession>A0A8R1UV30</accession>
<reference evidence="1" key="2">
    <citation type="submission" date="2022-06" db="UniProtKB">
        <authorList>
            <consortium name="EnsemblMetazoa"/>
        </authorList>
    </citation>
    <scope>IDENTIFICATION</scope>
    <source>
        <strain evidence="1">PS312</strain>
    </source>
</reference>
<proteinExistence type="predicted"/>
<organism evidence="1 2">
    <name type="scientific">Pristionchus pacificus</name>
    <name type="common">Parasitic nematode worm</name>
    <dbReference type="NCBI Taxonomy" id="54126"/>
    <lineage>
        <taxon>Eukaryota</taxon>
        <taxon>Metazoa</taxon>
        <taxon>Ecdysozoa</taxon>
        <taxon>Nematoda</taxon>
        <taxon>Chromadorea</taxon>
        <taxon>Rhabditida</taxon>
        <taxon>Rhabditina</taxon>
        <taxon>Diplogasteromorpha</taxon>
        <taxon>Diplogasteroidea</taxon>
        <taxon>Neodiplogasteridae</taxon>
        <taxon>Pristionchus</taxon>
    </lineage>
</organism>
<accession>A0A2A6CEF8</accession>
<dbReference type="AlphaFoldDB" id="A0A2A6CEF8"/>
<name>A0A2A6CEF8_PRIPA</name>
<reference evidence="2" key="1">
    <citation type="journal article" date="2008" name="Nat. Genet.">
        <title>The Pristionchus pacificus genome provides a unique perspective on nematode lifestyle and parasitism.</title>
        <authorList>
            <person name="Dieterich C."/>
            <person name="Clifton S.W."/>
            <person name="Schuster L.N."/>
            <person name="Chinwalla A."/>
            <person name="Delehaunty K."/>
            <person name="Dinkelacker I."/>
            <person name="Fulton L."/>
            <person name="Fulton R."/>
            <person name="Godfrey J."/>
            <person name="Minx P."/>
            <person name="Mitreva M."/>
            <person name="Roeseler W."/>
            <person name="Tian H."/>
            <person name="Witte H."/>
            <person name="Yang S.P."/>
            <person name="Wilson R.K."/>
            <person name="Sommer R.J."/>
        </authorList>
    </citation>
    <scope>NUCLEOTIDE SEQUENCE [LARGE SCALE GENOMIC DNA]</scope>
    <source>
        <strain evidence="2">PS312</strain>
    </source>
</reference>
<sequence>THLPFQADIFATWCQSSFYYGANIPLWLGEQIGELDRPLLQLEVNVRLVDLEMRNDLNEQCSRLFISPYLSSVSETRETDPFEPRHDPIHRAAESRGQLREGSNRVALGLKAGQRRGQDRLEEREHVRFVDLNEGDETTYSVRLVVDRHEQQIAKLANRPEGHLGRVPFQGGY</sequence>
<dbReference type="Proteomes" id="UP000005239">
    <property type="component" value="Unassembled WGS sequence"/>
</dbReference>
<evidence type="ECO:0000313" key="1">
    <source>
        <dbReference type="EnsemblMetazoa" id="PPA39592.1"/>
    </source>
</evidence>